<evidence type="ECO:0000256" key="1">
    <source>
        <dbReference type="ARBA" id="ARBA00023186"/>
    </source>
</evidence>
<proteinExistence type="predicted"/>
<sequence>MAKSYYAILGISSMATADEIKAAYRRLAKTYHPDCYQGGSHLFRQIQEAYHVLGDAERRRQYERQIRKSPVPEGPKSYPEPEPLIPKNRSIKPEEIAPMQAFQTFAPSPEPFFDRMWSNFSSLLSPGFGRTRKLTMEIPVSRAQARCGGTINIFVPVKARCPLCQGHGRIGVYACSRCAGEGSISGEMPIAISLAPDIPDNYEVMIPLDRYGIRNHRVSIIFRIVERKPL</sequence>
<dbReference type="Proteomes" id="UP000427769">
    <property type="component" value="Chromosome"/>
</dbReference>
<evidence type="ECO:0000259" key="3">
    <source>
        <dbReference type="PROSITE" id="PS50076"/>
    </source>
</evidence>
<dbReference type="KEGG" id="dwd:DSCW_16620"/>
<evidence type="ECO:0000256" key="2">
    <source>
        <dbReference type="SAM" id="MobiDB-lite"/>
    </source>
</evidence>
<dbReference type="PANTHER" id="PTHR44145:SF3">
    <property type="entry name" value="DNAJ HOMOLOG SUBFAMILY A MEMBER 3, MITOCHONDRIAL"/>
    <property type="match status" value="1"/>
</dbReference>
<keyword evidence="5" id="KW-1185">Reference proteome</keyword>
<reference evidence="4 5" key="1">
    <citation type="submission" date="2019-11" db="EMBL/GenBank/DDBJ databases">
        <title>Comparative genomics of hydrocarbon-degrading Desulfosarcina strains.</title>
        <authorList>
            <person name="Watanabe M."/>
            <person name="Kojima H."/>
            <person name="Fukui M."/>
        </authorList>
    </citation>
    <scope>NUCLEOTIDE SEQUENCE [LARGE SCALE GENOMIC DNA]</scope>
    <source>
        <strain evidence="4 5">PP31</strain>
    </source>
</reference>
<dbReference type="Pfam" id="PF00226">
    <property type="entry name" value="DnaJ"/>
    <property type="match status" value="1"/>
</dbReference>
<feature type="region of interest" description="Disordered" evidence="2">
    <location>
        <begin position="65"/>
        <end position="88"/>
    </location>
</feature>
<dbReference type="EMBL" id="AP021875">
    <property type="protein sequence ID" value="BBO74245.1"/>
    <property type="molecule type" value="Genomic_DNA"/>
</dbReference>
<feature type="domain" description="J" evidence="3">
    <location>
        <begin position="4"/>
        <end position="66"/>
    </location>
</feature>
<dbReference type="InterPro" id="IPR036410">
    <property type="entry name" value="HSP_DnaJ_Cys-rich_dom_sf"/>
</dbReference>
<gene>
    <name evidence="4" type="ORF">DSCW_16620</name>
</gene>
<dbReference type="SUPFAM" id="SSF57938">
    <property type="entry name" value="DnaJ/Hsp40 cysteine-rich domain"/>
    <property type="match status" value="1"/>
</dbReference>
<dbReference type="RefSeq" id="WP_155303287.1">
    <property type="nucleotide sequence ID" value="NZ_AP021875.1"/>
</dbReference>
<dbReference type="PROSITE" id="PS50076">
    <property type="entry name" value="DNAJ_2"/>
    <property type="match status" value="1"/>
</dbReference>
<evidence type="ECO:0000313" key="4">
    <source>
        <dbReference type="EMBL" id="BBO74245.1"/>
    </source>
</evidence>
<dbReference type="OrthoDB" id="9779622at2"/>
<dbReference type="PANTHER" id="PTHR44145">
    <property type="entry name" value="DNAJ HOMOLOG SUBFAMILY A MEMBER 3, MITOCHONDRIAL"/>
    <property type="match status" value="1"/>
</dbReference>
<protein>
    <recommendedName>
        <fullName evidence="3">J domain-containing protein</fullName>
    </recommendedName>
</protein>
<dbReference type="InterPro" id="IPR051938">
    <property type="entry name" value="Apopto_cytoskel_mod"/>
</dbReference>
<dbReference type="InterPro" id="IPR036869">
    <property type="entry name" value="J_dom_sf"/>
</dbReference>
<dbReference type="SUPFAM" id="SSF46565">
    <property type="entry name" value="Chaperone J-domain"/>
    <property type="match status" value="1"/>
</dbReference>
<accession>A0A5K7Z0M8</accession>
<dbReference type="AlphaFoldDB" id="A0A5K7Z0M8"/>
<keyword evidence="1" id="KW-0143">Chaperone</keyword>
<dbReference type="CDD" id="cd06257">
    <property type="entry name" value="DnaJ"/>
    <property type="match status" value="1"/>
</dbReference>
<dbReference type="Gene3D" id="1.10.287.110">
    <property type="entry name" value="DnaJ domain"/>
    <property type="match status" value="1"/>
</dbReference>
<organism evidence="4 5">
    <name type="scientific">Desulfosarcina widdelii</name>
    <dbReference type="NCBI Taxonomy" id="947919"/>
    <lineage>
        <taxon>Bacteria</taxon>
        <taxon>Pseudomonadati</taxon>
        <taxon>Thermodesulfobacteriota</taxon>
        <taxon>Desulfobacteria</taxon>
        <taxon>Desulfobacterales</taxon>
        <taxon>Desulfosarcinaceae</taxon>
        <taxon>Desulfosarcina</taxon>
    </lineage>
</organism>
<dbReference type="SMART" id="SM00271">
    <property type="entry name" value="DnaJ"/>
    <property type="match status" value="1"/>
</dbReference>
<evidence type="ECO:0000313" key="5">
    <source>
        <dbReference type="Proteomes" id="UP000427769"/>
    </source>
</evidence>
<dbReference type="InterPro" id="IPR001623">
    <property type="entry name" value="DnaJ_domain"/>
</dbReference>
<name>A0A5K7Z0M8_9BACT</name>
<dbReference type="PRINTS" id="PR00625">
    <property type="entry name" value="JDOMAIN"/>
</dbReference>